<accession>A0AAV2DF99</accession>
<name>A0AAV2DF99_9ROSI</name>
<dbReference type="PROSITE" id="PS50181">
    <property type="entry name" value="FBOX"/>
    <property type="match status" value="1"/>
</dbReference>
<dbReference type="EMBL" id="OZ034815">
    <property type="protein sequence ID" value="CAL1372563.1"/>
    <property type="molecule type" value="Genomic_DNA"/>
</dbReference>
<evidence type="ECO:0000259" key="1">
    <source>
        <dbReference type="PROSITE" id="PS50181"/>
    </source>
</evidence>
<gene>
    <name evidence="2" type="ORF">LTRI10_LOCUS14559</name>
</gene>
<dbReference type="PANTHER" id="PTHR31672:SF12">
    <property type="entry name" value="F-BOX DOMAIN-CONTAINING PROTEIN"/>
    <property type="match status" value="1"/>
</dbReference>
<dbReference type="Pfam" id="PF12937">
    <property type="entry name" value="F-box-like"/>
    <property type="match status" value="1"/>
</dbReference>
<dbReference type="AlphaFoldDB" id="A0AAV2DF99"/>
<protein>
    <recommendedName>
        <fullName evidence="1">F-box domain-containing protein</fullName>
    </recommendedName>
</protein>
<dbReference type="InterPro" id="IPR001810">
    <property type="entry name" value="F-box_dom"/>
</dbReference>
<proteinExistence type="predicted"/>
<keyword evidence="3" id="KW-1185">Reference proteome</keyword>
<feature type="domain" description="F-box" evidence="1">
    <location>
        <begin position="3"/>
        <end position="49"/>
    </location>
</feature>
<organism evidence="2 3">
    <name type="scientific">Linum trigynum</name>
    <dbReference type="NCBI Taxonomy" id="586398"/>
    <lineage>
        <taxon>Eukaryota</taxon>
        <taxon>Viridiplantae</taxon>
        <taxon>Streptophyta</taxon>
        <taxon>Embryophyta</taxon>
        <taxon>Tracheophyta</taxon>
        <taxon>Spermatophyta</taxon>
        <taxon>Magnoliopsida</taxon>
        <taxon>eudicotyledons</taxon>
        <taxon>Gunneridae</taxon>
        <taxon>Pentapetalae</taxon>
        <taxon>rosids</taxon>
        <taxon>fabids</taxon>
        <taxon>Malpighiales</taxon>
        <taxon>Linaceae</taxon>
        <taxon>Linum</taxon>
    </lineage>
</organism>
<sequence length="389" mass="43785">MDPTIWNTLPEELLHHILSFISLETLLNLRSTCKRFDSLFLSPSFISNYNSSPNNNPSSQHFPSFLLLAHPHFGPNRFAVYDSLHGRRWRNFHLPISTFLPRSTITAAAAGSSTLLASSKGILCFSRPSSPSSFLVCNLLTRSNRVVKFPNYPFPTESLTLIPTRSSGYKIFAISRGSGISSRSSFVYDSALHCWHQGEAIASNLRSKTRREGGVIHGRSLYFSTVDPYSIVRYDLEQRKWDDGAQSIEEVVLLPADGGGGRLSFVRLVGDGELKMYLIGGVAAAQSILTGLKIWELNEGRNWVELGDLPREVCRKFAAVCYHNYENVNCLWHEGMIFVCCYTWPEILWYDVLAGEWGWLPKCPLLPQKKGNSCGFTWFSVVPQLYTLV</sequence>
<dbReference type="InterPro" id="IPR036047">
    <property type="entry name" value="F-box-like_dom_sf"/>
</dbReference>
<dbReference type="CDD" id="cd09917">
    <property type="entry name" value="F-box_SF"/>
    <property type="match status" value="1"/>
</dbReference>
<dbReference type="Gene3D" id="1.20.1280.50">
    <property type="match status" value="1"/>
</dbReference>
<dbReference type="SMART" id="SM00256">
    <property type="entry name" value="FBOX"/>
    <property type="match status" value="1"/>
</dbReference>
<evidence type="ECO:0000313" key="3">
    <source>
        <dbReference type="Proteomes" id="UP001497516"/>
    </source>
</evidence>
<evidence type="ECO:0000313" key="2">
    <source>
        <dbReference type="EMBL" id="CAL1372563.1"/>
    </source>
</evidence>
<dbReference type="PANTHER" id="PTHR31672">
    <property type="entry name" value="BNACNNG10540D PROTEIN"/>
    <property type="match status" value="1"/>
</dbReference>
<dbReference type="InterPro" id="IPR050796">
    <property type="entry name" value="SCF_F-box_component"/>
</dbReference>
<dbReference type="Proteomes" id="UP001497516">
    <property type="component" value="Chromosome 2"/>
</dbReference>
<dbReference type="InterPro" id="IPR015915">
    <property type="entry name" value="Kelch-typ_b-propeller"/>
</dbReference>
<dbReference type="Gene3D" id="2.120.10.80">
    <property type="entry name" value="Kelch-type beta propeller"/>
    <property type="match status" value="1"/>
</dbReference>
<dbReference type="SUPFAM" id="SSF81383">
    <property type="entry name" value="F-box domain"/>
    <property type="match status" value="1"/>
</dbReference>
<dbReference type="SUPFAM" id="SSF117281">
    <property type="entry name" value="Kelch motif"/>
    <property type="match status" value="1"/>
</dbReference>
<reference evidence="2 3" key="1">
    <citation type="submission" date="2024-04" db="EMBL/GenBank/DDBJ databases">
        <authorList>
            <person name="Fracassetti M."/>
        </authorList>
    </citation>
    <scope>NUCLEOTIDE SEQUENCE [LARGE SCALE GENOMIC DNA]</scope>
</reference>